<protein>
    <submittedName>
        <fullName evidence="3">Uncharacterized protein</fullName>
    </submittedName>
</protein>
<evidence type="ECO:0000256" key="1">
    <source>
        <dbReference type="SAM" id="MobiDB-lite"/>
    </source>
</evidence>
<feature type="transmembrane region" description="Helical" evidence="2">
    <location>
        <begin position="55"/>
        <end position="75"/>
    </location>
</feature>
<dbReference type="Proteomes" id="UP001500187">
    <property type="component" value="Unassembled WGS sequence"/>
</dbReference>
<name>A0ABP9B286_9MICC</name>
<evidence type="ECO:0000313" key="3">
    <source>
        <dbReference type="EMBL" id="GAA4788619.1"/>
    </source>
</evidence>
<dbReference type="EMBL" id="BAABKP010000001">
    <property type="protein sequence ID" value="GAA4788619.1"/>
    <property type="molecule type" value="Genomic_DNA"/>
</dbReference>
<proteinExistence type="predicted"/>
<gene>
    <name evidence="3" type="ORF">GCM10023352_03010</name>
</gene>
<keyword evidence="2" id="KW-1133">Transmembrane helix</keyword>
<organism evidence="3 4">
    <name type="scientific">Rothia endophytica</name>
    <dbReference type="NCBI Taxonomy" id="1324766"/>
    <lineage>
        <taxon>Bacteria</taxon>
        <taxon>Bacillati</taxon>
        <taxon>Actinomycetota</taxon>
        <taxon>Actinomycetes</taxon>
        <taxon>Micrococcales</taxon>
        <taxon>Micrococcaceae</taxon>
        <taxon>Rothia</taxon>
    </lineage>
</organism>
<accession>A0ABP9B286</accession>
<sequence>MDAGRIEGMAPQFESPTSSSDQEFTYMAIGMVAGAVPGIIAGLLVALFVGHAAMWVSITGGIGIILGLVISRVLYSRRKARKGVQSK</sequence>
<evidence type="ECO:0000313" key="4">
    <source>
        <dbReference type="Proteomes" id="UP001500187"/>
    </source>
</evidence>
<keyword evidence="4" id="KW-1185">Reference proteome</keyword>
<evidence type="ECO:0000256" key="2">
    <source>
        <dbReference type="SAM" id="Phobius"/>
    </source>
</evidence>
<feature type="transmembrane region" description="Helical" evidence="2">
    <location>
        <begin position="24"/>
        <end position="49"/>
    </location>
</feature>
<feature type="region of interest" description="Disordered" evidence="1">
    <location>
        <begin position="1"/>
        <end position="20"/>
    </location>
</feature>
<keyword evidence="2" id="KW-0812">Transmembrane</keyword>
<keyword evidence="2" id="KW-0472">Membrane</keyword>
<comment type="caution">
    <text evidence="3">The sequence shown here is derived from an EMBL/GenBank/DDBJ whole genome shotgun (WGS) entry which is preliminary data.</text>
</comment>
<reference evidence="4" key="1">
    <citation type="journal article" date="2019" name="Int. J. Syst. Evol. Microbiol.">
        <title>The Global Catalogue of Microorganisms (GCM) 10K type strain sequencing project: providing services to taxonomists for standard genome sequencing and annotation.</title>
        <authorList>
            <consortium name="The Broad Institute Genomics Platform"/>
            <consortium name="The Broad Institute Genome Sequencing Center for Infectious Disease"/>
            <person name="Wu L."/>
            <person name="Ma J."/>
        </authorList>
    </citation>
    <scope>NUCLEOTIDE SEQUENCE [LARGE SCALE GENOMIC DNA]</scope>
    <source>
        <strain evidence="4">JCM 18541</strain>
    </source>
</reference>